<feature type="transmembrane region" description="Helical" evidence="8">
    <location>
        <begin position="84"/>
        <end position="104"/>
    </location>
</feature>
<keyword evidence="6 8" id="KW-1133">Transmembrane helix</keyword>
<comment type="caution">
    <text evidence="9">The sequence shown here is derived from an EMBL/GenBank/DDBJ whole genome shotgun (WGS) entry which is preliminary data.</text>
</comment>
<accession>A0ABS5GV73</accession>
<evidence type="ECO:0000256" key="4">
    <source>
        <dbReference type="ARBA" id="ARBA00022692"/>
    </source>
</evidence>
<keyword evidence="10" id="KW-1185">Reference proteome</keyword>
<dbReference type="RefSeq" id="WP_084204693.1">
    <property type="nucleotide sequence ID" value="NZ_CAWMAJ010000085.1"/>
</dbReference>
<evidence type="ECO:0000256" key="3">
    <source>
        <dbReference type="ARBA" id="ARBA00022519"/>
    </source>
</evidence>
<proteinExistence type="predicted"/>
<dbReference type="Proteomes" id="UP000675653">
    <property type="component" value="Unassembled WGS sequence"/>
</dbReference>
<evidence type="ECO:0000313" key="10">
    <source>
        <dbReference type="Proteomes" id="UP000675653"/>
    </source>
</evidence>
<dbReference type="InterPro" id="IPR010574">
    <property type="entry name" value="Ala_export_AlaE"/>
</dbReference>
<evidence type="ECO:0000256" key="8">
    <source>
        <dbReference type="SAM" id="Phobius"/>
    </source>
</evidence>
<keyword evidence="4 8" id="KW-0812">Transmembrane</keyword>
<keyword evidence="7 8" id="KW-0472">Membrane</keyword>
<feature type="transmembrane region" description="Helical" evidence="8">
    <location>
        <begin position="116"/>
        <end position="137"/>
    </location>
</feature>
<dbReference type="Pfam" id="PF06610">
    <property type="entry name" value="AlaE"/>
    <property type="match status" value="1"/>
</dbReference>
<evidence type="ECO:0000256" key="2">
    <source>
        <dbReference type="ARBA" id="ARBA00022475"/>
    </source>
</evidence>
<evidence type="ECO:0000256" key="5">
    <source>
        <dbReference type="ARBA" id="ARBA00022970"/>
    </source>
</evidence>
<keyword evidence="2" id="KW-1003">Cell membrane</keyword>
<evidence type="ECO:0000256" key="1">
    <source>
        <dbReference type="ARBA" id="ARBA00022448"/>
    </source>
</evidence>
<evidence type="ECO:0000313" key="9">
    <source>
        <dbReference type="EMBL" id="MBR7631040.1"/>
    </source>
</evidence>
<reference evidence="9 10" key="1">
    <citation type="submission" date="2021-04" db="EMBL/GenBank/DDBJ databases">
        <title>Draft Genome of Aeromonas popoffii ID682, isolated from a natural water source in Idaho.</title>
        <authorList>
            <person name="Testerman T."/>
            <person name="Graf J."/>
        </authorList>
    </citation>
    <scope>NUCLEOTIDE SEQUENCE [LARGE SCALE GENOMIC DNA]</scope>
    <source>
        <strain evidence="9 10">ID682</strain>
    </source>
</reference>
<feature type="transmembrane region" description="Helical" evidence="8">
    <location>
        <begin position="51"/>
        <end position="72"/>
    </location>
</feature>
<gene>
    <name evidence="9" type="primary">alaE</name>
    <name evidence="9" type="ORF">KAT72_18960</name>
</gene>
<evidence type="ECO:0000256" key="7">
    <source>
        <dbReference type="ARBA" id="ARBA00023136"/>
    </source>
</evidence>
<keyword evidence="5" id="KW-0029">Amino-acid transport</keyword>
<sequence length="156" mass="17795">MEAVLSSTKKQKIVNFAADVFALNTFCYFISIPIELGFAQMSLETHLHARLIGLFIITSTARPFGIWRDWIFKRCRLTEQNKGIFPYVVDTFAYLSFEMPLYLINLSISGASPDQMIRSVFIFCLIAGVVGRPYGIYRAFLRAKIFKINNTCNKGD</sequence>
<name>A0ABS5GV73_9GAMM</name>
<dbReference type="EMBL" id="JAGRZL010000062">
    <property type="protein sequence ID" value="MBR7631040.1"/>
    <property type="molecule type" value="Genomic_DNA"/>
</dbReference>
<organism evidence="9 10">
    <name type="scientific">Aeromonas popoffii</name>
    <dbReference type="NCBI Taxonomy" id="70856"/>
    <lineage>
        <taxon>Bacteria</taxon>
        <taxon>Pseudomonadati</taxon>
        <taxon>Pseudomonadota</taxon>
        <taxon>Gammaproteobacteria</taxon>
        <taxon>Aeromonadales</taxon>
        <taxon>Aeromonadaceae</taxon>
        <taxon>Aeromonas</taxon>
    </lineage>
</organism>
<keyword evidence="1" id="KW-0813">Transport</keyword>
<keyword evidence="3" id="KW-0997">Cell inner membrane</keyword>
<protein>
    <submittedName>
        <fullName evidence="9">L-alanine exporter AlaE</fullName>
    </submittedName>
</protein>
<feature type="transmembrane region" description="Helical" evidence="8">
    <location>
        <begin position="12"/>
        <end position="31"/>
    </location>
</feature>
<evidence type="ECO:0000256" key="6">
    <source>
        <dbReference type="ARBA" id="ARBA00022989"/>
    </source>
</evidence>